<evidence type="ECO:0000259" key="3">
    <source>
        <dbReference type="PROSITE" id="PS50043"/>
    </source>
</evidence>
<feature type="domain" description="HTH luxR-type" evidence="3">
    <location>
        <begin position="133"/>
        <end position="198"/>
    </location>
</feature>
<dbReference type="GO" id="GO:0003677">
    <property type="term" value="F:DNA binding"/>
    <property type="evidence" value="ECO:0007669"/>
    <property type="project" value="UniProtKB-KW"/>
</dbReference>
<dbReference type="GO" id="GO:0006355">
    <property type="term" value="P:regulation of DNA-templated transcription"/>
    <property type="evidence" value="ECO:0007669"/>
    <property type="project" value="InterPro"/>
</dbReference>
<dbReference type="Pfam" id="PF00196">
    <property type="entry name" value="GerE"/>
    <property type="match status" value="1"/>
</dbReference>
<name>A0AAP6JGP1_9GAMM</name>
<dbReference type="RefSeq" id="WP_346053178.1">
    <property type="nucleotide sequence ID" value="NZ_JAYGII010000049.1"/>
</dbReference>
<feature type="modified residue" description="4-aspartylphosphate" evidence="2">
    <location>
        <position position="54"/>
    </location>
</feature>
<evidence type="ECO:0000256" key="2">
    <source>
        <dbReference type="PROSITE-ProRule" id="PRU00169"/>
    </source>
</evidence>
<dbReference type="EMBL" id="JAYGII010000049">
    <property type="protein sequence ID" value="MEA5446710.1"/>
    <property type="molecule type" value="Genomic_DNA"/>
</dbReference>
<dbReference type="SUPFAM" id="SSF52172">
    <property type="entry name" value="CheY-like"/>
    <property type="match status" value="1"/>
</dbReference>
<dbReference type="PANTHER" id="PTHR43214">
    <property type="entry name" value="TWO-COMPONENT RESPONSE REGULATOR"/>
    <property type="match status" value="1"/>
</dbReference>
<keyword evidence="2" id="KW-0597">Phosphoprotein</keyword>
<dbReference type="CDD" id="cd06170">
    <property type="entry name" value="LuxR_C_like"/>
    <property type="match status" value="1"/>
</dbReference>
<dbReference type="InterPro" id="IPR016032">
    <property type="entry name" value="Sig_transdc_resp-reg_C-effctor"/>
</dbReference>
<dbReference type="Gene3D" id="3.40.50.2300">
    <property type="match status" value="1"/>
</dbReference>
<evidence type="ECO:0000313" key="5">
    <source>
        <dbReference type="EMBL" id="MEA5446710.1"/>
    </source>
</evidence>
<proteinExistence type="predicted"/>
<gene>
    <name evidence="5" type="ORF">VCB98_12860</name>
</gene>
<dbReference type="PRINTS" id="PR00038">
    <property type="entry name" value="HTHLUXR"/>
</dbReference>
<dbReference type="SUPFAM" id="SSF46894">
    <property type="entry name" value="C-terminal effector domain of the bipartite response regulators"/>
    <property type="match status" value="1"/>
</dbReference>
<dbReference type="GO" id="GO:0000160">
    <property type="term" value="P:phosphorelay signal transduction system"/>
    <property type="evidence" value="ECO:0007669"/>
    <property type="project" value="InterPro"/>
</dbReference>
<sequence length="200" mass="22011">MIRLLLVEDQTLVLGALAALLNLEEDLEVCGQAANTEQALALVASEQPDVVITDIEMPGNDGLTLAARLKRDAPDIRVIVLTTFARPGYLKRAQEAGVCAYLLKDGRAEALADAVRRVCKGERIIDPALAAEAWQSRDPLSERERHCLRLAGEGHSNKEIAKRVHLSEGTVRNYLSQAMNKLDADNRIEAFNRARELGYL</sequence>
<dbReference type="InterPro" id="IPR011006">
    <property type="entry name" value="CheY-like_superfamily"/>
</dbReference>
<dbReference type="InterPro" id="IPR001789">
    <property type="entry name" value="Sig_transdc_resp-reg_receiver"/>
</dbReference>
<comment type="caution">
    <text evidence="5">The sequence shown here is derived from an EMBL/GenBank/DDBJ whole genome shotgun (WGS) entry which is preliminary data.</text>
</comment>
<dbReference type="SMART" id="SM00448">
    <property type="entry name" value="REC"/>
    <property type="match status" value="1"/>
</dbReference>
<evidence type="ECO:0000313" key="6">
    <source>
        <dbReference type="Proteomes" id="UP001302316"/>
    </source>
</evidence>
<dbReference type="SMART" id="SM00421">
    <property type="entry name" value="HTH_LUXR"/>
    <property type="match status" value="1"/>
</dbReference>
<keyword evidence="1" id="KW-0238">DNA-binding</keyword>
<dbReference type="Pfam" id="PF00072">
    <property type="entry name" value="Response_reg"/>
    <property type="match status" value="1"/>
</dbReference>
<dbReference type="PROSITE" id="PS50043">
    <property type="entry name" value="HTH_LUXR_2"/>
    <property type="match status" value="1"/>
</dbReference>
<accession>A0AAP6JGP1</accession>
<reference evidence="5 6" key="1">
    <citation type="submission" date="2023-12" db="EMBL/GenBank/DDBJ databases">
        <title>Whole-genome sequencing of halo(alkali)philic microorganisms from hypersaline lakes.</title>
        <authorList>
            <person name="Sorokin D.Y."/>
            <person name="Merkel A.Y."/>
            <person name="Messina E."/>
            <person name="Yakimov M."/>
        </authorList>
    </citation>
    <scope>NUCLEOTIDE SEQUENCE [LARGE SCALE GENOMIC DNA]</scope>
    <source>
        <strain evidence="5 6">AB-CW1</strain>
    </source>
</reference>
<feature type="domain" description="Response regulatory" evidence="4">
    <location>
        <begin position="3"/>
        <end position="119"/>
    </location>
</feature>
<dbReference type="PROSITE" id="PS50110">
    <property type="entry name" value="RESPONSE_REGULATORY"/>
    <property type="match status" value="1"/>
</dbReference>
<dbReference type="PANTHER" id="PTHR43214:SF42">
    <property type="entry name" value="TRANSCRIPTIONAL REGULATORY PROTEIN DESR"/>
    <property type="match status" value="1"/>
</dbReference>
<protein>
    <submittedName>
        <fullName evidence="5">Response regulator transcription factor</fullName>
    </submittedName>
</protein>
<evidence type="ECO:0000259" key="4">
    <source>
        <dbReference type="PROSITE" id="PS50110"/>
    </source>
</evidence>
<dbReference type="Proteomes" id="UP001302316">
    <property type="component" value="Unassembled WGS sequence"/>
</dbReference>
<organism evidence="5 6">
    <name type="scientific">Natronospira elongata</name>
    <dbReference type="NCBI Taxonomy" id="3110268"/>
    <lineage>
        <taxon>Bacteria</taxon>
        <taxon>Pseudomonadati</taxon>
        <taxon>Pseudomonadota</taxon>
        <taxon>Gammaproteobacteria</taxon>
        <taxon>Natronospirales</taxon>
        <taxon>Natronospiraceae</taxon>
        <taxon>Natronospira</taxon>
    </lineage>
</organism>
<dbReference type="InterPro" id="IPR039420">
    <property type="entry name" value="WalR-like"/>
</dbReference>
<evidence type="ECO:0000256" key="1">
    <source>
        <dbReference type="ARBA" id="ARBA00023125"/>
    </source>
</evidence>
<keyword evidence="6" id="KW-1185">Reference proteome</keyword>
<dbReference type="AlphaFoldDB" id="A0AAP6JGP1"/>
<dbReference type="InterPro" id="IPR000792">
    <property type="entry name" value="Tscrpt_reg_LuxR_C"/>
</dbReference>